<dbReference type="Gene3D" id="3.30.420.10">
    <property type="entry name" value="Ribonuclease H-like superfamily/Ribonuclease H"/>
    <property type="match status" value="1"/>
</dbReference>
<dbReference type="GO" id="GO:0015074">
    <property type="term" value="P:DNA integration"/>
    <property type="evidence" value="ECO:0007669"/>
    <property type="project" value="InterPro"/>
</dbReference>
<dbReference type="InterPro" id="IPR002492">
    <property type="entry name" value="Transposase_Tc1-like"/>
</dbReference>
<feature type="non-terminal residue" evidence="3">
    <location>
        <position position="225"/>
    </location>
</feature>
<protein>
    <submittedName>
        <fullName evidence="3">Transposable element Tcb1 transposase</fullName>
    </submittedName>
</protein>
<organism evidence="3 4">
    <name type="scientific">Stegodyphus mimosarum</name>
    <name type="common">African social velvet spider</name>
    <dbReference type="NCBI Taxonomy" id="407821"/>
    <lineage>
        <taxon>Eukaryota</taxon>
        <taxon>Metazoa</taxon>
        <taxon>Ecdysozoa</taxon>
        <taxon>Arthropoda</taxon>
        <taxon>Chelicerata</taxon>
        <taxon>Arachnida</taxon>
        <taxon>Araneae</taxon>
        <taxon>Araneomorphae</taxon>
        <taxon>Entelegynae</taxon>
        <taxon>Eresoidea</taxon>
        <taxon>Eresidae</taxon>
        <taxon>Stegodyphus</taxon>
    </lineage>
</organism>
<keyword evidence="4" id="KW-1185">Reference proteome</keyword>
<evidence type="ECO:0000259" key="2">
    <source>
        <dbReference type="Pfam" id="PF13358"/>
    </source>
</evidence>
<dbReference type="Pfam" id="PF13358">
    <property type="entry name" value="DDE_3"/>
    <property type="match status" value="1"/>
</dbReference>
<dbReference type="GO" id="GO:0006313">
    <property type="term" value="P:DNA transposition"/>
    <property type="evidence" value="ECO:0007669"/>
    <property type="project" value="InterPro"/>
</dbReference>
<dbReference type="InterPro" id="IPR036397">
    <property type="entry name" value="RNaseH_sf"/>
</dbReference>
<gene>
    <name evidence="3" type="ORF">X975_21574</name>
</gene>
<evidence type="ECO:0000313" key="3">
    <source>
        <dbReference type="EMBL" id="KFM59900.1"/>
    </source>
</evidence>
<dbReference type="OrthoDB" id="6497769at2759"/>
<proteinExistence type="predicted"/>
<dbReference type="EMBL" id="KK113336">
    <property type="protein sequence ID" value="KFM59900.1"/>
    <property type="molecule type" value="Genomic_DNA"/>
</dbReference>
<dbReference type="OMA" id="KICTAEW"/>
<name>A0A087T461_STEMI</name>
<dbReference type="Proteomes" id="UP000054359">
    <property type="component" value="Unassembled WGS sequence"/>
</dbReference>
<dbReference type="InterPro" id="IPR038717">
    <property type="entry name" value="Tc1-like_DDE_dom"/>
</dbReference>
<feature type="domain" description="Tc1-like transposase DDE" evidence="2">
    <location>
        <begin position="71"/>
        <end position="216"/>
    </location>
</feature>
<accession>A0A087T461</accession>
<evidence type="ECO:0000313" key="4">
    <source>
        <dbReference type="Proteomes" id="UP000054359"/>
    </source>
</evidence>
<feature type="domain" description="Transposase Tc1-like" evidence="1">
    <location>
        <begin position="4"/>
        <end position="45"/>
    </location>
</feature>
<evidence type="ECO:0000259" key="1">
    <source>
        <dbReference type="Pfam" id="PF01498"/>
    </source>
</evidence>
<sequence>MAVTDRSVTSRTIAQHIQSVTHHPVSARTIRRRLQKSGLSARRPLTQNHRRLCRQWRDERKICTAEWNESVFTDESRFCLQHHYGWIRVWRHRGERMLNSCVMHRHTGPAPGIMVWGGIRYHSRTPLVRFAGTLNNQRYISEVLEPVVLLYLQGLPTTIFQQDNVRPHMARIVQGFFVNRQTELFLWLARSPDLSLTENMVAELLTQITSQDAIPDQLWQRVEAA</sequence>
<dbReference type="Pfam" id="PF01498">
    <property type="entry name" value="HTH_Tnp_Tc3_2"/>
    <property type="match status" value="1"/>
</dbReference>
<dbReference type="GO" id="GO:0003677">
    <property type="term" value="F:DNA binding"/>
    <property type="evidence" value="ECO:0007669"/>
    <property type="project" value="InterPro"/>
</dbReference>
<reference evidence="3 4" key="1">
    <citation type="submission" date="2013-11" db="EMBL/GenBank/DDBJ databases">
        <title>Genome sequencing of Stegodyphus mimosarum.</title>
        <authorList>
            <person name="Bechsgaard J."/>
        </authorList>
    </citation>
    <scope>NUCLEOTIDE SEQUENCE [LARGE SCALE GENOMIC DNA]</scope>
</reference>
<dbReference type="AlphaFoldDB" id="A0A087T461"/>